<dbReference type="GeneID" id="18910117"/>
<dbReference type="KEGG" id="pco:PHACADRAFT_183026"/>
<evidence type="ECO:0000256" key="1">
    <source>
        <dbReference type="ARBA" id="ARBA00023015"/>
    </source>
</evidence>
<dbReference type="InterPro" id="IPR001138">
    <property type="entry name" value="Zn2Cys6_DnaBD"/>
</dbReference>
<dbReference type="PROSITE" id="PS00463">
    <property type="entry name" value="ZN2_CY6_FUNGAL_1"/>
    <property type="match status" value="1"/>
</dbReference>
<dbReference type="Gene3D" id="4.10.240.10">
    <property type="entry name" value="Zn(2)-C6 fungal-type DNA-binding domain"/>
    <property type="match status" value="1"/>
</dbReference>
<dbReference type="InParanoid" id="K5WBB8"/>
<gene>
    <name evidence="6" type="ORF">PHACADRAFT_183026</name>
</gene>
<dbReference type="Pfam" id="PF00172">
    <property type="entry name" value="Zn_clus"/>
    <property type="match status" value="1"/>
</dbReference>
<evidence type="ECO:0000256" key="4">
    <source>
        <dbReference type="SAM" id="MobiDB-lite"/>
    </source>
</evidence>
<protein>
    <recommendedName>
        <fullName evidence="5">Zn(2)-C6 fungal-type domain-containing protein</fullName>
    </recommendedName>
</protein>
<dbReference type="SMART" id="SM00066">
    <property type="entry name" value="GAL4"/>
    <property type="match status" value="1"/>
</dbReference>
<dbReference type="GO" id="GO:0008270">
    <property type="term" value="F:zinc ion binding"/>
    <property type="evidence" value="ECO:0007669"/>
    <property type="project" value="InterPro"/>
</dbReference>
<sequence length="319" mass="35316">MPPSRPARSFAVSMPLDIPRSDDPWNLRPYDVPWGPSYYQYKPGKLPGHDGDCLMLRSPTPIEQRRTAIACRHCRQRKAKCSGDQPACSRCAYSGRKCVYPEERRPQPANKPRASKTARDILSDSFRRDSSISLASTSTDSSESSSEEVYAKEEDDRDAESYLLYDMRSEGHLQHWPPYCTIDSPRSEYSSPPSTAYSEVDYDVVVGGGGGSQTYFDYHEPGASTSTPSTLSAAIYAPRPVHPSAAPPDLAYPHSEIVPQVPGEPVRSPPGFPDRPRQSRLGGGGRLSKHTGREKCEYVKVPQCPDPVRGQRTCQLDPP</sequence>
<keyword evidence="1" id="KW-0805">Transcription regulation</keyword>
<feature type="compositionally biased region" description="Basic and acidic residues" evidence="4">
    <location>
        <begin position="117"/>
        <end position="130"/>
    </location>
</feature>
<feature type="region of interest" description="Disordered" evidence="4">
    <location>
        <begin position="102"/>
        <end position="157"/>
    </location>
</feature>
<reference evidence="6 7" key="1">
    <citation type="journal article" date="2012" name="BMC Genomics">
        <title>Comparative genomics of the white-rot fungi, Phanerochaete carnosa and P. chrysosporium, to elucidate the genetic basis of the distinct wood types they colonize.</title>
        <authorList>
            <person name="Suzuki H."/>
            <person name="MacDonald J."/>
            <person name="Syed K."/>
            <person name="Salamov A."/>
            <person name="Hori C."/>
            <person name="Aerts A."/>
            <person name="Henrissat B."/>
            <person name="Wiebenga A."/>
            <person name="vanKuyk P.A."/>
            <person name="Barry K."/>
            <person name="Lindquist E."/>
            <person name="LaButti K."/>
            <person name="Lapidus A."/>
            <person name="Lucas S."/>
            <person name="Coutinho P."/>
            <person name="Gong Y."/>
            <person name="Samejima M."/>
            <person name="Mahadevan R."/>
            <person name="Abou-Zaid M."/>
            <person name="de Vries R.P."/>
            <person name="Igarashi K."/>
            <person name="Yadav J.S."/>
            <person name="Grigoriev I.V."/>
            <person name="Master E.R."/>
        </authorList>
    </citation>
    <scope>NUCLEOTIDE SEQUENCE [LARGE SCALE GENOMIC DNA]</scope>
    <source>
        <strain evidence="6 7">HHB-10118-sp</strain>
    </source>
</reference>
<evidence type="ECO:0000259" key="5">
    <source>
        <dbReference type="PROSITE" id="PS50048"/>
    </source>
</evidence>
<dbReference type="STRING" id="650164.K5WBB8"/>
<dbReference type="HOGENOM" id="CLU_871867_0_0_1"/>
<dbReference type="PROSITE" id="PS50048">
    <property type="entry name" value="ZN2_CY6_FUNGAL_2"/>
    <property type="match status" value="1"/>
</dbReference>
<dbReference type="OrthoDB" id="2441642at2759"/>
<evidence type="ECO:0000256" key="2">
    <source>
        <dbReference type="ARBA" id="ARBA00023163"/>
    </source>
</evidence>
<feature type="region of interest" description="Disordered" evidence="4">
    <location>
        <begin position="245"/>
        <end position="295"/>
    </location>
</feature>
<dbReference type="EMBL" id="JH930471">
    <property type="protein sequence ID" value="EKM56274.1"/>
    <property type="molecule type" value="Genomic_DNA"/>
</dbReference>
<dbReference type="AlphaFoldDB" id="K5WBB8"/>
<feature type="compositionally biased region" description="Low complexity" evidence="4">
    <location>
        <begin position="131"/>
        <end position="148"/>
    </location>
</feature>
<keyword evidence="2" id="KW-0804">Transcription</keyword>
<feature type="domain" description="Zn(2)-C6 fungal-type" evidence="5">
    <location>
        <begin position="70"/>
        <end position="100"/>
    </location>
</feature>
<dbReference type="GO" id="GO:0000981">
    <property type="term" value="F:DNA-binding transcription factor activity, RNA polymerase II-specific"/>
    <property type="evidence" value="ECO:0007669"/>
    <property type="project" value="InterPro"/>
</dbReference>
<accession>K5WBB8</accession>
<name>K5WBB8_PHACS</name>
<dbReference type="InterPro" id="IPR036864">
    <property type="entry name" value="Zn2-C6_fun-type_DNA-bd_sf"/>
</dbReference>
<evidence type="ECO:0000256" key="3">
    <source>
        <dbReference type="ARBA" id="ARBA00023242"/>
    </source>
</evidence>
<dbReference type="PANTHER" id="PTHR47424:SF14">
    <property type="entry name" value="ZINC FINGER PROTEIN GRT1"/>
    <property type="match status" value="1"/>
</dbReference>
<dbReference type="RefSeq" id="XP_007394128.1">
    <property type="nucleotide sequence ID" value="XM_007394066.1"/>
</dbReference>
<keyword evidence="7" id="KW-1185">Reference proteome</keyword>
<dbReference type="Proteomes" id="UP000008370">
    <property type="component" value="Unassembled WGS sequence"/>
</dbReference>
<evidence type="ECO:0000313" key="7">
    <source>
        <dbReference type="Proteomes" id="UP000008370"/>
    </source>
</evidence>
<organism evidence="6 7">
    <name type="scientific">Phanerochaete carnosa (strain HHB-10118-sp)</name>
    <name type="common">White-rot fungus</name>
    <name type="synonym">Peniophora carnosa</name>
    <dbReference type="NCBI Taxonomy" id="650164"/>
    <lineage>
        <taxon>Eukaryota</taxon>
        <taxon>Fungi</taxon>
        <taxon>Dikarya</taxon>
        <taxon>Basidiomycota</taxon>
        <taxon>Agaricomycotina</taxon>
        <taxon>Agaricomycetes</taxon>
        <taxon>Polyporales</taxon>
        <taxon>Phanerochaetaceae</taxon>
        <taxon>Phanerochaete</taxon>
    </lineage>
</organism>
<dbReference type="PANTHER" id="PTHR47424">
    <property type="entry name" value="REGULATORY PROTEIN GAL4"/>
    <property type="match status" value="1"/>
</dbReference>
<proteinExistence type="predicted"/>
<keyword evidence="3" id="KW-0539">Nucleus</keyword>
<dbReference type="InterPro" id="IPR051127">
    <property type="entry name" value="Fungal_SecMet_Regulators"/>
</dbReference>
<dbReference type="CDD" id="cd00067">
    <property type="entry name" value="GAL4"/>
    <property type="match status" value="1"/>
</dbReference>
<dbReference type="SUPFAM" id="SSF57701">
    <property type="entry name" value="Zn2/Cys6 DNA-binding domain"/>
    <property type="match status" value="1"/>
</dbReference>
<evidence type="ECO:0000313" key="6">
    <source>
        <dbReference type="EMBL" id="EKM56274.1"/>
    </source>
</evidence>